<dbReference type="RefSeq" id="WP_119406175.1">
    <property type="nucleotide sequence ID" value="NZ_CP032869.1"/>
</dbReference>
<name>A0A494W3J9_9SPHI</name>
<dbReference type="EMBL" id="CP032869">
    <property type="protein sequence ID" value="AYL97892.1"/>
    <property type="molecule type" value="Genomic_DNA"/>
</dbReference>
<protein>
    <submittedName>
        <fullName evidence="2">Uncharacterized protein</fullName>
    </submittedName>
</protein>
<dbReference type="AlphaFoldDB" id="A0A494W3J9"/>
<evidence type="ECO:0000313" key="3">
    <source>
        <dbReference type="Proteomes" id="UP000270046"/>
    </source>
</evidence>
<organism evidence="2 3">
    <name type="scientific">Mucilaginibacter celer</name>
    <dbReference type="NCBI Taxonomy" id="2305508"/>
    <lineage>
        <taxon>Bacteria</taxon>
        <taxon>Pseudomonadati</taxon>
        <taxon>Bacteroidota</taxon>
        <taxon>Sphingobacteriia</taxon>
        <taxon>Sphingobacteriales</taxon>
        <taxon>Sphingobacteriaceae</taxon>
        <taxon>Mucilaginibacter</taxon>
    </lineage>
</organism>
<dbReference type="KEGG" id="muh:HYN43_022485"/>
<evidence type="ECO:0000256" key="1">
    <source>
        <dbReference type="SAM" id="MobiDB-lite"/>
    </source>
</evidence>
<gene>
    <name evidence="2" type="ORF">HYN43_022485</name>
</gene>
<reference evidence="2 3" key="1">
    <citation type="submission" date="2018-10" db="EMBL/GenBank/DDBJ databases">
        <title>Genome sequencing of Mucilaginibacter sp. HYN0043.</title>
        <authorList>
            <person name="Kim M."/>
            <person name="Yi H."/>
        </authorList>
    </citation>
    <scope>NUCLEOTIDE SEQUENCE [LARGE SCALE GENOMIC DNA]</scope>
    <source>
        <strain evidence="2 3">HYN0043</strain>
    </source>
</reference>
<dbReference type="Proteomes" id="UP000270046">
    <property type="component" value="Chromosome"/>
</dbReference>
<dbReference type="OrthoDB" id="9801927at2"/>
<feature type="compositionally biased region" description="Polar residues" evidence="1">
    <location>
        <begin position="32"/>
        <end position="46"/>
    </location>
</feature>
<accession>A0A494W3J9</accession>
<feature type="region of interest" description="Disordered" evidence="1">
    <location>
        <begin position="32"/>
        <end position="55"/>
    </location>
</feature>
<sequence>MPPNQLKPFLKSIIVLVVSLILNGSCTNGSTINNKVPRISTSSPTAKQPKKGSDLTDSAKLVKLLRNLPIPKFPFDTKNPSSDPGPIDLSIFKDKKLMGLKLNLRERQIGGSIIDGDDIPSTFDLTDSTYKSNWLLIAMKPNFFVVITEETLVTLTYKLHVIDAMHIKADDPAGNSHFGGALNTTIYKDLTLKLNYYYEVQVDEEGNFDKEIDDDFWTVDAKGHFRLKKQAAKES</sequence>
<keyword evidence="3" id="KW-1185">Reference proteome</keyword>
<evidence type="ECO:0000313" key="2">
    <source>
        <dbReference type="EMBL" id="AYL97892.1"/>
    </source>
</evidence>
<proteinExistence type="predicted"/>